<evidence type="ECO:0000256" key="8">
    <source>
        <dbReference type="ARBA" id="ARBA00022679"/>
    </source>
</evidence>
<comment type="caution">
    <text evidence="20">The sequence shown here is derived from an EMBL/GenBank/DDBJ whole genome shotgun (WGS) entry which is preliminary data.</text>
</comment>
<comment type="similarity">
    <text evidence="3">In the N-terminal section; belongs to the glycosyltransferase 51 family.</text>
</comment>
<keyword evidence="6" id="KW-0645">Protease</keyword>
<keyword evidence="8" id="KW-0808">Transferase</keyword>
<dbReference type="GO" id="GO:0008360">
    <property type="term" value="P:regulation of cell shape"/>
    <property type="evidence" value="ECO:0007669"/>
    <property type="project" value="UniProtKB-KW"/>
</dbReference>
<keyword evidence="17" id="KW-1133">Transmembrane helix</keyword>
<dbReference type="GO" id="GO:0006508">
    <property type="term" value="P:proteolysis"/>
    <property type="evidence" value="ECO:0007669"/>
    <property type="project" value="UniProtKB-KW"/>
</dbReference>
<dbReference type="InterPro" id="IPR050396">
    <property type="entry name" value="Glycosyltr_51/Transpeptidase"/>
</dbReference>
<dbReference type="Pfam" id="PF17957">
    <property type="entry name" value="Big_7"/>
    <property type="match status" value="1"/>
</dbReference>
<dbReference type="Gene3D" id="3.40.710.10">
    <property type="entry name" value="DD-peptidase/beta-lactamase superfamily"/>
    <property type="match status" value="1"/>
</dbReference>
<evidence type="ECO:0000256" key="3">
    <source>
        <dbReference type="ARBA" id="ARBA00007739"/>
    </source>
</evidence>
<evidence type="ECO:0000256" key="12">
    <source>
        <dbReference type="ARBA" id="ARBA00023136"/>
    </source>
</evidence>
<comment type="similarity">
    <text evidence="2">In the C-terminal section; belongs to the transpeptidase family.</text>
</comment>
<evidence type="ECO:0000256" key="6">
    <source>
        <dbReference type="ARBA" id="ARBA00022670"/>
    </source>
</evidence>
<dbReference type="InterPro" id="IPR001460">
    <property type="entry name" value="PCN-bd_Tpept"/>
</dbReference>
<dbReference type="InterPro" id="IPR023346">
    <property type="entry name" value="Lysozyme-like_dom_sf"/>
</dbReference>
<evidence type="ECO:0000256" key="1">
    <source>
        <dbReference type="ARBA" id="ARBA00004236"/>
    </source>
</evidence>
<dbReference type="AlphaFoldDB" id="A0A2H0BT25"/>
<dbReference type="GO" id="GO:0030288">
    <property type="term" value="C:outer membrane-bounded periplasmic space"/>
    <property type="evidence" value="ECO:0007669"/>
    <property type="project" value="TreeGrafter"/>
</dbReference>
<name>A0A2H0BT25_9BACT</name>
<feature type="domain" description="Penicillin-binding protein transpeptidase" evidence="18">
    <location>
        <begin position="384"/>
        <end position="660"/>
    </location>
</feature>
<dbReference type="GO" id="GO:0071555">
    <property type="term" value="P:cell wall organization"/>
    <property type="evidence" value="ECO:0007669"/>
    <property type="project" value="UniProtKB-KW"/>
</dbReference>
<dbReference type="GO" id="GO:0008955">
    <property type="term" value="F:peptidoglycan glycosyltransferase activity"/>
    <property type="evidence" value="ECO:0007669"/>
    <property type="project" value="UniProtKB-EC"/>
</dbReference>
<evidence type="ECO:0000259" key="18">
    <source>
        <dbReference type="Pfam" id="PF00905"/>
    </source>
</evidence>
<comment type="catalytic activity">
    <reaction evidence="15">
        <text>Preferential cleavage: (Ac)2-L-Lys-D-Ala-|-D-Ala. Also transpeptidation of peptidyl-alanyl moieties that are N-acyl substituents of D-alanine.</text>
        <dbReference type="EC" id="3.4.16.4"/>
    </reaction>
</comment>
<dbReference type="PANTHER" id="PTHR32282:SF11">
    <property type="entry name" value="PENICILLIN-BINDING PROTEIN 1B"/>
    <property type="match status" value="1"/>
</dbReference>
<evidence type="ECO:0000256" key="14">
    <source>
        <dbReference type="ARBA" id="ARBA00023316"/>
    </source>
</evidence>
<dbReference type="PANTHER" id="PTHR32282">
    <property type="entry name" value="BINDING PROTEIN TRANSPEPTIDASE, PUTATIVE-RELATED"/>
    <property type="match status" value="1"/>
</dbReference>
<evidence type="ECO:0000313" key="21">
    <source>
        <dbReference type="Proteomes" id="UP000231581"/>
    </source>
</evidence>
<keyword evidence="7" id="KW-0328">Glycosyltransferase</keyword>
<keyword evidence="14" id="KW-0961">Cell wall biogenesis/degradation</keyword>
<feature type="transmembrane region" description="Helical" evidence="17">
    <location>
        <begin position="54"/>
        <end position="79"/>
    </location>
</feature>
<dbReference type="FunFam" id="1.10.3810.10:FF:000001">
    <property type="entry name" value="Penicillin-binding protein 1A"/>
    <property type="match status" value="1"/>
</dbReference>
<dbReference type="Pfam" id="PF00912">
    <property type="entry name" value="Transgly"/>
    <property type="match status" value="1"/>
</dbReference>
<evidence type="ECO:0000256" key="2">
    <source>
        <dbReference type="ARBA" id="ARBA00007090"/>
    </source>
</evidence>
<comment type="catalytic activity">
    <reaction evidence="16">
        <text>[GlcNAc-(1-&gt;4)-Mur2Ac(oyl-L-Ala-gamma-D-Glu-L-Lys-D-Ala-D-Ala)](n)-di-trans,octa-cis-undecaprenyl diphosphate + beta-D-GlcNAc-(1-&gt;4)-Mur2Ac(oyl-L-Ala-gamma-D-Glu-L-Lys-D-Ala-D-Ala)-di-trans,octa-cis-undecaprenyl diphosphate = [GlcNAc-(1-&gt;4)-Mur2Ac(oyl-L-Ala-gamma-D-Glu-L-Lys-D-Ala-D-Ala)](n+1)-di-trans,octa-cis-undecaprenyl diphosphate + di-trans,octa-cis-undecaprenyl diphosphate + H(+)</text>
        <dbReference type="Rhea" id="RHEA:23708"/>
        <dbReference type="Rhea" id="RHEA-COMP:9602"/>
        <dbReference type="Rhea" id="RHEA-COMP:9603"/>
        <dbReference type="ChEBI" id="CHEBI:15378"/>
        <dbReference type="ChEBI" id="CHEBI:58405"/>
        <dbReference type="ChEBI" id="CHEBI:60033"/>
        <dbReference type="ChEBI" id="CHEBI:78435"/>
        <dbReference type="EC" id="2.4.99.28"/>
    </reaction>
</comment>
<evidence type="ECO:0000259" key="19">
    <source>
        <dbReference type="Pfam" id="PF00912"/>
    </source>
</evidence>
<evidence type="ECO:0000256" key="16">
    <source>
        <dbReference type="ARBA" id="ARBA00049902"/>
    </source>
</evidence>
<keyword evidence="10" id="KW-0133">Cell shape</keyword>
<dbReference type="SUPFAM" id="SSF56601">
    <property type="entry name" value="beta-lactamase/transpeptidase-like"/>
    <property type="match status" value="1"/>
</dbReference>
<evidence type="ECO:0000256" key="13">
    <source>
        <dbReference type="ARBA" id="ARBA00023268"/>
    </source>
</evidence>
<dbReference type="Pfam" id="PF00905">
    <property type="entry name" value="Transpeptidase"/>
    <property type="match status" value="1"/>
</dbReference>
<evidence type="ECO:0000256" key="10">
    <source>
        <dbReference type="ARBA" id="ARBA00022960"/>
    </source>
</evidence>
<gene>
    <name evidence="20" type="ORF">COX00_01120</name>
</gene>
<keyword evidence="17" id="KW-0812">Transmembrane</keyword>
<evidence type="ECO:0000256" key="4">
    <source>
        <dbReference type="ARBA" id="ARBA00022475"/>
    </source>
</evidence>
<evidence type="ECO:0000256" key="15">
    <source>
        <dbReference type="ARBA" id="ARBA00034000"/>
    </source>
</evidence>
<dbReference type="InterPro" id="IPR012338">
    <property type="entry name" value="Beta-lactam/transpept-like"/>
</dbReference>
<dbReference type="GO" id="GO:0008658">
    <property type="term" value="F:penicillin binding"/>
    <property type="evidence" value="ECO:0007669"/>
    <property type="project" value="InterPro"/>
</dbReference>
<evidence type="ECO:0000256" key="9">
    <source>
        <dbReference type="ARBA" id="ARBA00022801"/>
    </source>
</evidence>
<dbReference type="Gene3D" id="2.60.40.10">
    <property type="entry name" value="Immunoglobulins"/>
    <property type="match status" value="1"/>
</dbReference>
<feature type="domain" description="Glycosyl transferase family 51" evidence="19">
    <location>
        <begin position="109"/>
        <end position="280"/>
    </location>
</feature>
<sequence>MVVGCVFNAKRYHESRVLSREFMQKIANFSQKVLTTMKQKSARFGRFFKSSKPWLQSGVLIGLGLIVVGFFAFTLYAAYVSRDLPDPNVLLTRDVAQSTKIYDRTGTKLLYEIHGDEKRTLIKIEDIPDYAKWATIALEDRQFYEHHGIYWRGLIRAVVMSVLKGQRIQGTSTLTQQLVKNALLTNERTLDRKIRELILSLQIERRFTKDQILQLYMNEIPYGSTLYGIEAASQTYFGKSAKDLTLDEAALLASIPQQPEFFNPYGTGYYGDNRDALVARQHHDLDLLAEQGHVTQEEADAAKQVDTIKKILPRTIGDIHAPHFVMYVRSQLVEKYGQKAVEQGGLNVITTLDYDKQAAAEEEVAKGVEDRGERYGFSNAALISLDPKTGEVLAMVGSKDFFDNENDGQVNVTLRPRQPGSSFKPIVYAAGFARGYLPSTTLWDVTTVFKTDAANYTPRDYSLKEIGPVSIRQALAGSLNIPAVKMLYLVGIGRTLDLAEQLGYTTLQDRSRFGLSLVLGGGEVKPIEHASAFGVFANNGVRVPTASILKVTDPDGNVLEEWQKPEGQQVLEPQVAQLLNDVLSDNNARAYIFGSNNRLTLPDRPVAAKTGTTNDFHDAWVAGYTPNLVSVVWVGNNDNTKMKSGADGSIVASPIWQNYMKRATKDMPVENFQKPSPSSTTKPVLLGNANEQTVQVNRLTGKLAGPNTPPELIEDRTGYVAHNILYYIDKEDPLGPPPTNPAADPQFSNWESAVQAWVQEKEWHTTSTVPTEVDNQYSDEFKPSLRILFPTNDSVVTNRLFPISVEVSAQRPLAHVDAYLENQLIGTSYNAPWTIQASAPNWIEKGFRTLTVKAYDDIGNQREESIQINLTADPRVDIPNIEVVSPSANTIWSRTEFPKDIQFRMDNPSSYNRVNVSFIGSDGVDRLIGFIENPSEPTASIHTTLGPPQGSYRLVIKGFHPDGSSVEASVPITIVP</sequence>
<accession>A0A2H0BT25</accession>
<keyword evidence="4" id="KW-1003">Cell membrane</keyword>
<evidence type="ECO:0000256" key="5">
    <source>
        <dbReference type="ARBA" id="ARBA00022645"/>
    </source>
</evidence>
<keyword evidence="12 17" id="KW-0472">Membrane</keyword>
<dbReference type="InterPro" id="IPR036950">
    <property type="entry name" value="PBP_transglycosylase"/>
</dbReference>
<evidence type="ECO:0000256" key="7">
    <source>
        <dbReference type="ARBA" id="ARBA00022676"/>
    </source>
</evidence>
<dbReference type="GO" id="GO:0009252">
    <property type="term" value="P:peptidoglycan biosynthetic process"/>
    <property type="evidence" value="ECO:0007669"/>
    <property type="project" value="UniProtKB-KW"/>
</dbReference>
<dbReference type="GO" id="GO:0005886">
    <property type="term" value="C:plasma membrane"/>
    <property type="evidence" value="ECO:0007669"/>
    <property type="project" value="UniProtKB-SubCell"/>
</dbReference>
<keyword evidence="9" id="KW-0378">Hydrolase</keyword>
<dbReference type="InterPro" id="IPR001264">
    <property type="entry name" value="Glyco_trans_51"/>
</dbReference>
<dbReference type="SUPFAM" id="SSF53955">
    <property type="entry name" value="Lysozyme-like"/>
    <property type="match status" value="1"/>
</dbReference>
<keyword evidence="13" id="KW-0511">Multifunctional enzyme</keyword>
<keyword evidence="11" id="KW-0573">Peptidoglycan synthesis</keyword>
<comment type="subcellular location">
    <subcellularLocation>
        <location evidence="1">Cell membrane</location>
    </subcellularLocation>
</comment>
<dbReference type="GO" id="GO:0009002">
    <property type="term" value="F:serine-type D-Ala-D-Ala carboxypeptidase activity"/>
    <property type="evidence" value="ECO:0007669"/>
    <property type="project" value="UniProtKB-EC"/>
</dbReference>
<evidence type="ECO:0000313" key="20">
    <source>
        <dbReference type="EMBL" id="PIP60827.1"/>
    </source>
</evidence>
<protein>
    <submittedName>
        <fullName evidence="20">Uncharacterized protein</fullName>
    </submittedName>
</protein>
<evidence type="ECO:0000256" key="11">
    <source>
        <dbReference type="ARBA" id="ARBA00022984"/>
    </source>
</evidence>
<evidence type="ECO:0000256" key="17">
    <source>
        <dbReference type="SAM" id="Phobius"/>
    </source>
</evidence>
<dbReference type="Gene3D" id="1.10.3810.10">
    <property type="entry name" value="Biosynthetic peptidoglycan transglycosylase-like"/>
    <property type="match status" value="1"/>
</dbReference>
<dbReference type="EMBL" id="PCSZ01000026">
    <property type="protein sequence ID" value="PIP60827.1"/>
    <property type="molecule type" value="Genomic_DNA"/>
</dbReference>
<reference evidence="20 21" key="1">
    <citation type="submission" date="2017-09" db="EMBL/GenBank/DDBJ databases">
        <title>Depth-based differentiation of microbial function through sediment-hosted aquifers and enrichment of novel symbionts in the deep terrestrial subsurface.</title>
        <authorList>
            <person name="Probst A.J."/>
            <person name="Ladd B."/>
            <person name="Jarett J.K."/>
            <person name="Geller-Mcgrath D.E."/>
            <person name="Sieber C.M."/>
            <person name="Emerson J.B."/>
            <person name="Anantharaman K."/>
            <person name="Thomas B.C."/>
            <person name="Malmstrom R."/>
            <person name="Stieglmeier M."/>
            <person name="Klingl A."/>
            <person name="Woyke T."/>
            <person name="Ryan C.M."/>
            <person name="Banfield J.F."/>
        </authorList>
    </citation>
    <scope>NUCLEOTIDE SEQUENCE [LARGE SCALE GENOMIC DNA]</scope>
    <source>
        <strain evidence="20">CG22_combo_CG10-13_8_21_14_all_47_17</strain>
    </source>
</reference>
<dbReference type="InterPro" id="IPR013783">
    <property type="entry name" value="Ig-like_fold"/>
</dbReference>
<keyword evidence="5" id="KW-0121">Carboxypeptidase</keyword>
<organism evidence="20 21">
    <name type="scientific">Candidatus Uhrbacteria bacterium CG22_combo_CG10-13_8_21_14_all_47_17</name>
    <dbReference type="NCBI Taxonomy" id="1975041"/>
    <lineage>
        <taxon>Bacteria</taxon>
        <taxon>Candidatus Uhriibacteriota</taxon>
    </lineage>
</organism>
<proteinExistence type="inferred from homology"/>
<dbReference type="Proteomes" id="UP000231581">
    <property type="component" value="Unassembled WGS sequence"/>
</dbReference>